<dbReference type="GO" id="GO:0008360">
    <property type="term" value="P:regulation of cell shape"/>
    <property type="evidence" value="ECO:0007669"/>
    <property type="project" value="UniProtKB-KW"/>
</dbReference>
<dbReference type="InterPro" id="IPR005761">
    <property type="entry name" value="UDP-N-AcMur-Glu-dNH2Pim_ligase"/>
</dbReference>
<evidence type="ECO:0000259" key="10">
    <source>
        <dbReference type="Pfam" id="PF02875"/>
    </source>
</evidence>
<organism evidence="12 13">
    <name type="scientific">Urinicoccus massiliensis</name>
    <dbReference type="NCBI Taxonomy" id="1723382"/>
    <lineage>
        <taxon>Bacteria</taxon>
        <taxon>Bacillati</taxon>
        <taxon>Bacillota</taxon>
        <taxon>Tissierellia</taxon>
        <taxon>Tissierellales</taxon>
        <taxon>Peptoniphilaceae</taxon>
        <taxon>Urinicoccus</taxon>
    </lineage>
</organism>
<feature type="domain" description="Mur ligase C-terminal" evidence="10">
    <location>
        <begin position="342"/>
        <end position="475"/>
    </location>
</feature>
<keyword evidence="5 8" id="KW-0573">Peptidoglycan synthesis</keyword>
<dbReference type="InterPro" id="IPR004101">
    <property type="entry name" value="Mur_ligase_C"/>
</dbReference>
<dbReference type="InterPro" id="IPR036615">
    <property type="entry name" value="Mur_ligase_C_dom_sf"/>
</dbReference>
<comment type="pathway">
    <text evidence="1 8">Cell wall biogenesis; peptidoglycan biosynthesis.</text>
</comment>
<dbReference type="SUPFAM" id="SSF53244">
    <property type="entry name" value="MurD-like peptide ligases, peptide-binding domain"/>
    <property type="match status" value="1"/>
</dbReference>
<dbReference type="Gene3D" id="3.40.1190.10">
    <property type="entry name" value="Mur-like, catalytic domain"/>
    <property type="match status" value="1"/>
</dbReference>
<reference evidence="12 13" key="1">
    <citation type="submission" date="2019-02" db="EMBL/GenBank/DDBJ databases">
        <authorList>
            <consortium name="Pathogen Informatics"/>
        </authorList>
    </citation>
    <scope>NUCLEOTIDE SEQUENCE [LARGE SCALE GENOMIC DNA]</scope>
    <source>
        <strain evidence="12 13">3012STDY7089603</strain>
    </source>
</reference>
<feature type="domain" description="Mur ligase N-terminal catalytic" evidence="9">
    <location>
        <begin position="25"/>
        <end position="96"/>
    </location>
</feature>
<dbReference type="InterPro" id="IPR013221">
    <property type="entry name" value="Mur_ligase_cen"/>
</dbReference>
<comment type="caution">
    <text evidence="12">The sequence shown here is derived from an EMBL/GenBank/DDBJ whole genome shotgun (WGS) entry which is preliminary data.</text>
</comment>
<keyword evidence="7 8" id="KW-0961">Cell wall biogenesis/degradation</keyword>
<dbReference type="InterPro" id="IPR000713">
    <property type="entry name" value="Mur_ligase_N"/>
</dbReference>
<feature type="domain" description="Mur ligase central" evidence="11">
    <location>
        <begin position="109"/>
        <end position="319"/>
    </location>
</feature>
<dbReference type="GO" id="GO:0071555">
    <property type="term" value="P:cell wall organization"/>
    <property type="evidence" value="ECO:0007669"/>
    <property type="project" value="UniProtKB-KW"/>
</dbReference>
<comment type="subcellular location">
    <subcellularLocation>
        <location evidence="8">Cytoplasm</location>
    </subcellularLocation>
</comment>
<evidence type="ECO:0000256" key="5">
    <source>
        <dbReference type="ARBA" id="ARBA00022984"/>
    </source>
</evidence>
<keyword evidence="13" id="KW-1185">Reference proteome</keyword>
<dbReference type="GO" id="GO:0051301">
    <property type="term" value="P:cell division"/>
    <property type="evidence" value="ECO:0007669"/>
    <property type="project" value="UniProtKB-KW"/>
</dbReference>
<dbReference type="Pfam" id="PF08245">
    <property type="entry name" value="Mur_ligase_M"/>
    <property type="match status" value="1"/>
</dbReference>
<dbReference type="InterPro" id="IPR035911">
    <property type="entry name" value="MurE/MurF_N"/>
</dbReference>
<keyword evidence="6 8" id="KW-0131">Cell cycle</keyword>
<comment type="similarity">
    <text evidence="2">Belongs to the MurCDEF family. MurE subfamily.</text>
</comment>
<evidence type="ECO:0000256" key="3">
    <source>
        <dbReference type="ARBA" id="ARBA00022618"/>
    </source>
</evidence>
<dbReference type="Pfam" id="PF02875">
    <property type="entry name" value="Mur_ligase_C"/>
    <property type="match status" value="1"/>
</dbReference>
<keyword evidence="3 8" id="KW-0132">Cell division</keyword>
<evidence type="ECO:0000259" key="11">
    <source>
        <dbReference type="Pfam" id="PF08245"/>
    </source>
</evidence>
<evidence type="ECO:0000313" key="12">
    <source>
        <dbReference type="EMBL" id="VFB16329.1"/>
    </source>
</evidence>
<evidence type="ECO:0000256" key="7">
    <source>
        <dbReference type="ARBA" id="ARBA00023316"/>
    </source>
</evidence>
<dbReference type="Proteomes" id="UP000377798">
    <property type="component" value="Unassembled WGS sequence"/>
</dbReference>
<dbReference type="PANTHER" id="PTHR23135">
    <property type="entry name" value="MUR LIGASE FAMILY MEMBER"/>
    <property type="match status" value="1"/>
</dbReference>
<keyword evidence="4 8" id="KW-0133">Cell shape</keyword>
<proteinExistence type="inferred from homology"/>
<dbReference type="RefSeq" id="WP_131748928.1">
    <property type="nucleotide sequence ID" value="NZ_CAACYI010000001.1"/>
</dbReference>
<protein>
    <submittedName>
        <fullName evidence="12">UDP-N-acetylmuramoyl-L-alanyl-D-glutamate--2,6-diaminopimelate ligase</fullName>
        <ecNumber evidence="12">6.3.2.13</ecNumber>
    </submittedName>
</protein>
<dbReference type="Gene3D" id="3.40.1390.10">
    <property type="entry name" value="MurE/MurF, N-terminal domain"/>
    <property type="match status" value="1"/>
</dbReference>
<name>A0A8H2M4I3_9FIRM</name>
<evidence type="ECO:0000256" key="1">
    <source>
        <dbReference type="ARBA" id="ARBA00004752"/>
    </source>
</evidence>
<gene>
    <name evidence="12" type="primary">murE</name>
    <name evidence="12" type="ORF">NCTC13150_00851</name>
</gene>
<accession>A0A8H2M4I3</accession>
<dbReference type="GO" id="GO:0005737">
    <property type="term" value="C:cytoplasm"/>
    <property type="evidence" value="ECO:0007669"/>
    <property type="project" value="UniProtKB-SubCell"/>
</dbReference>
<keyword evidence="12" id="KW-0436">Ligase</keyword>
<dbReference type="InterPro" id="IPR036565">
    <property type="entry name" value="Mur-like_cat_sf"/>
</dbReference>
<evidence type="ECO:0000256" key="6">
    <source>
        <dbReference type="ARBA" id="ARBA00023306"/>
    </source>
</evidence>
<sequence>MVNKNLKELLGAIDVLDSRGVLPIEITGIHYHSQMVQPGNLFVAIPGELVDGHKYIPDAIKNGASVVVCSKFTEDNIPQIKVENPRRALAMLSSKFFLSPSKKFPLVGITATNGKTSTSFMLNHILEEKGMKTGLIGTVKVKYPGYEKASILTTPQSYDLQEHFYHMDQEGIDACIMEVSSSAQELDRVVDCDFDLVSFHNLSREHIDQHGSFENYYKQKKKLITQAKEDSFVLLNQDEPLIAKLEEETQGKVLHLSYQDKADIYLKNLDLSTGFGSYTYVLNKEIKLKNKTLEPFEMDVRLSSSGYSSVMNSLVAISLALLLGIEKDIIKKGIEDFTGVERRFEMIQTNPFKIIDDHFANSRNIEITMETLMKMDYKSLVMVYAIRGNRGVHLNEEVSQTMSKFLKKAKLKKFIASLSQDCVSQKDWVHDEERQVFLKVMEEEKIQVELMDHLEDALNRGLEFVEDGDLLLLAGCQGMDHAGFLLTKNQNPRLNQEELAQRVQGRSC</sequence>
<evidence type="ECO:0000256" key="4">
    <source>
        <dbReference type="ARBA" id="ARBA00022960"/>
    </source>
</evidence>
<dbReference type="EC" id="6.3.2.13" evidence="12"/>
<dbReference type="GO" id="GO:0005524">
    <property type="term" value="F:ATP binding"/>
    <property type="evidence" value="ECO:0007669"/>
    <property type="project" value="InterPro"/>
</dbReference>
<dbReference type="GO" id="GO:0008765">
    <property type="term" value="F:UDP-N-acetylmuramoylalanyl-D-glutamate-2,6-diaminopimelate ligase activity"/>
    <property type="evidence" value="ECO:0007669"/>
    <property type="project" value="UniProtKB-EC"/>
</dbReference>
<dbReference type="GO" id="GO:0009252">
    <property type="term" value="P:peptidoglycan biosynthetic process"/>
    <property type="evidence" value="ECO:0007669"/>
    <property type="project" value="UniProtKB-KW"/>
</dbReference>
<dbReference type="AlphaFoldDB" id="A0A8H2M4I3"/>
<evidence type="ECO:0000256" key="8">
    <source>
        <dbReference type="RuleBase" id="RU004135"/>
    </source>
</evidence>
<dbReference type="EMBL" id="CAACYI010000001">
    <property type="protein sequence ID" value="VFB16329.1"/>
    <property type="molecule type" value="Genomic_DNA"/>
</dbReference>
<dbReference type="NCBIfam" id="TIGR01085">
    <property type="entry name" value="murE"/>
    <property type="match status" value="1"/>
</dbReference>
<evidence type="ECO:0000259" key="9">
    <source>
        <dbReference type="Pfam" id="PF01225"/>
    </source>
</evidence>
<dbReference type="PANTHER" id="PTHR23135:SF4">
    <property type="entry name" value="UDP-N-ACETYLMURAMOYL-L-ALANYL-D-GLUTAMATE--2,6-DIAMINOPIMELATE LIGASE MURE HOMOLOG, CHLOROPLASTIC"/>
    <property type="match status" value="1"/>
</dbReference>
<dbReference type="SUPFAM" id="SSF63418">
    <property type="entry name" value="MurE/MurF N-terminal domain"/>
    <property type="match status" value="1"/>
</dbReference>
<dbReference type="SUPFAM" id="SSF53623">
    <property type="entry name" value="MurD-like peptide ligases, catalytic domain"/>
    <property type="match status" value="1"/>
</dbReference>
<dbReference type="Pfam" id="PF01225">
    <property type="entry name" value="Mur_ligase"/>
    <property type="match status" value="1"/>
</dbReference>
<evidence type="ECO:0000313" key="13">
    <source>
        <dbReference type="Proteomes" id="UP000377798"/>
    </source>
</evidence>
<evidence type="ECO:0000256" key="2">
    <source>
        <dbReference type="ARBA" id="ARBA00005898"/>
    </source>
</evidence>